<dbReference type="Proteomes" id="UP000521017">
    <property type="component" value="Unassembled WGS sequence"/>
</dbReference>
<dbReference type="RefSeq" id="WP_184628217.1">
    <property type="nucleotide sequence ID" value="NZ_JACHCC010000011.1"/>
</dbReference>
<comment type="caution">
    <text evidence="1">The sequence shown here is derived from an EMBL/GenBank/DDBJ whole genome shotgun (WGS) entry which is preliminary data.</text>
</comment>
<accession>A0A7X0MLL5</accession>
<name>A0A7X0MLL5_9SPHI</name>
<protein>
    <recommendedName>
        <fullName evidence="3">Lipoprotein</fullName>
    </recommendedName>
</protein>
<evidence type="ECO:0000313" key="2">
    <source>
        <dbReference type="Proteomes" id="UP000521017"/>
    </source>
</evidence>
<reference evidence="1 2" key="1">
    <citation type="submission" date="2020-08" db="EMBL/GenBank/DDBJ databases">
        <title>Genomic Encyclopedia of Type Strains, Phase IV (KMG-V): Genome sequencing to study the core and pangenomes of soil and plant-associated prokaryotes.</title>
        <authorList>
            <person name="Whitman W."/>
        </authorList>
    </citation>
    <scope>NUCLEOTIDE SEQUENCE [LARGE SCALE GENOMIC DNA]</scope>
    <source>
        <strain evidence="1 2">M2T3</strain>
    </source>
</reference>
<dbReference type="PROSITE" id="PS51257">
    <property type="entry name" value="PROKAR_LIPOPROTEIN"/>
    <property type="match status" value="1"/>
</dbReference>
<sequence>MRILLTLCCLGIFMSLGCKQTNDPFEFDRIVNTAYSSLSNISLLDSASKEAKKKEELKLRNLKKECKKLDSCHSINFSGKVM</sequence>
<organism evidence="1 2">
    <name type="scientific">Pedobacter cryoconitis</name>
    <dbReference type="NCBI Taxonomy" id="188932"/>
    <lineage>
        <taxon>Bacteria</taxon>
        <taxon>Pseudomonadati</taxon>
        <taxon>Bacteroidota</taxon>
        <taxon>Sphingobacteriia</taxon>
        <taxon>Sphingobacteriales</taxon>
        <taxon>Sphingobacteriaceae</taxon>
        <taxon>Pedobacter</taxon>
    </lineage>
</organism>
<evidence type="ECO:0000313" key="1">
    <source>
        <dbReference type="EMBL" id="MBB6501980.1"/>
    </source>
</evidence>
<evidence type="ECO:0008006" key="3">
    <source>
        <dbReference type="Google" id="ProtNLM"/>
    </source>
</evidence>
<gene>
    <name evidence="1" type="ORF">HDF25_004157</name>
</gene>
<dbReference type="EMBL" id="JACHCC010000011">
    <property type="protein sequence ID" value="MBB6501980.1"/>
    <property type="molecule type" value="Genomic_DNA"/>
</dbReference>
<proteinExistence type="predicted"/>
<dbReference type="AlphaFoldDB" id="A0A7X0MLL5"/>